<keyword evidence="8 12" id="KW-0411">Iron-sulfur</keyword>
<dbReference type="Proteomes" id="UP000003178">
    <property type="component" value="Unassembled WGS sequence"/>
</dbReference>
<dbReference type="eggNOG" id="COG1145">
    <property type="taxonomic scope" value="Bacteria"/>
</dbReference>
<feature type="binding site" evidence="10">
    <location>
        <begin position="1019"/>
        <end position="1024"/>
    </location>
    <ligand>
        <name>thiamine diphosphate</name>
        <dbReference type="ChEBI" id="CHEBI:58937"/>
    </ligand>
</feature>
<evidence type="ECO:0000256" key="2">
    <source>
        <dbReference type="ARBA" id="ARBA00022448"/>
    </source>
</evidence>
<evidence type="ECO:0000256" key="4">
    <source>
        <dbReference type="ARBA" id="ARBA00022723"/>
    </source>
</evidence>
<keyword evidence="6 9" id="KW-0560">Oxidoreductase</keyword>
<dbReference type="PROSITE" id="PS51379">
    <property type="entry name" value="4FE4S_FER_2"/>
    <property type="match status" value="2"/>
</dbReference>
<dbReference type="EC" id="1.2.7.1" evidence="9"/>
<reference evidence="14 15" key="1">
    <citation type="submission" date="2008-09" db="EMBL/GenBank/DDBJ databases">
        <authorList>
            <person name="Fulton L."/>
            <person name="Clifton S."/>
            <person name="Fulton B."/>
            <person name="Xu J."/>
            <person name="Minx P."/>
            <person name="Pepin K.H."/>
            <person name="Johnson M."/>
            <person name="Thiruvilangam P."/>
            <person name="Bhonagiri V."/>
            <person name="Nash W.E."/>
            <person name="Mardis E.R."/>
            <person name="Wilson R.K."/>
        </authorList>
    </citation>
    <scope>NUCLEOTIDE SEQUENCE [LARGE SCALE GENOMIC DNA]</scope>
    <source>
        <strain evidence="14 15">DSM 13275</strain>
    </source>
</reference>
<dbReference type="GO" id="GO:0051539">
    <property type="term" value="F:4 iron, 4 sulfur cluster binding"/>
    <property type="evidence" value="ECO:0007669"/>
    <property type="project" value="UniProtKB-KW"/>
</dbReference>
<dbReference type="InterPro" id="IPR019752">
    <property type="entry name" value="Pyrv/ketoisovalerate_OxRed_cat"/>
</dbReference>
<dbReference type="eggNOG" id="COG0674">
    <property type="taxonomic scope" value="Bacteria"/>
</dbReference>
<dbReference type="eggNOG" id="COG1013">
    <property type="taxonomic scope" value="Bacteria"/>
</dbReference>
<feature type="binding site" evidence="10">
    <location>
        <begin position="990"/>
        <end position="993"/>
    </location>
    <ligand>
        <name>thiamine diphosphate</name>
        <dbReference type="ChEBI" id="CHEBI:58937"/>
    </ligand>
</feature>
<evidence type="ECO:0000256" key="6">
    <source>
        <dbReference type="ARBA" id="ARBA00023002"/>
    </source>
</evidence>
<dbReference type="GO" id="GO:0006979">
    <property type="term" value="P:response to oxidative stress"/>
    <property type="evidence" value="ECO:0007669"/>
    <property type="project" value="TreeGrafter"/>
</dbReference>
<feature type="binding site" evidence="10">
    <location>
        <position position="836"/>
    </location>
    <ligand>
        <name>thiamine diphosphate</name>
        <dbReference type="ChEBI" id="CHEBI:58937"/>
    </ligand>
</feature>
<reference evidence="14 15" key="2">
    <citation type="submission" date="2008-10" db="EMBL/GenBank/DDBJ databases">
        <title>Draft genome sequence of Clostridium hiranonis (DSM 13275).</title>
        <authorList>
            <person name="Sudarsanam P."/>
            <person name="Ley R."/>
            <person name="Guruge J."/>
            <person name="Turnbaugh P.J."/>
            <person name="Mahowald M."/>
            <person name="Liep D."/>
            <person name="Gordon J."/>
        </authorList>
    </citation>
    <scope>NUCLEOTIDE SEQUENCE [LARGE SCALE GENOMIC DNA]</scope>
    <source>
        <strain evidence="14 15">DSM 13275</strain>
    </source>
</reference>
<feature type="binding site" evidence="10">
    <location>
        <position position="81"/>
    </location>
    <ligand>
        <name>thiamine diphosphate</name>
        <dbReference type="ChEBI" id="CHEBI:58937"/>
    </ligand>
</feature>
<feature type="binding site" evidence="12">
    <location>
        <position position="716"/>
    </location>
    <ligand>
        <name>[4Fe-4S] cluster</name>
        <dbReference type="ChEBI" id="CHEBI:49883"/>
        <label>2</label>
    </ligand>
</feature>
<dbReference type="eggNOG" id="COG1014">
    <property type="taxonomic scope" value="Bacteria"/>
</dbReference>
<evidence type="ECO:0000256" key="12">
    <source>
        <dbReference type="PIRSR" id="PIRSR000159-50"/>
    </source>
</evidence>
<evidence type="ECO:0000256" key="3">
    <source>
        <dbReference type="ARBA" id="ARBA00022485"/>
    </source>
</evidence>
<evidence type="ECO:0000313" key="15">
    <source>
        <dbReference type="Proteomes" id="UP000003178"/>
    </source>
</evidence>
<evidence type="ECO:0000259" key="13">
    <source>
        <dbReference type="PROSITE" id="PS51379"/>
    </source>
</evidence>
<dbReference type="GO" id="GO:0005506">
    <property type="term" value="F:iron ion binding"/>
    <property type="evidence" value="ECO:0007669"/>
    <property type="project" value="InterPro"/>
</dbReference>
<dbReference type="Pfam" id="PF17147">
    <property type="entry name" value="PFOR_II"/>
    <property type="match status" value="1"/>
</dbReference>
<dbReference type="InterPro" id="IPR050722">
    <property type="entry name" value="Pyruvate:ferred/Flavod_OxRd"/>
</dbReference>
<dbReference type="Gene3D" id="3.40.50.970">
    <property type="match status" value="2"/>
</dbReference>
<dbReference type="InterPro" id="IPR009014">
    <property type="entry name" value="Transketo_C/PFOR_II"/>
</dbReference>
<dbReference type="SUPFAM" id="SSF52518">
    <property type="entry name" value="Thiamin diphosphate-binding fold (THDP-binding)"/>
    <property type="match status" value="2"/>
</dbReference>
<evidence type="ECO:0000256" key="1">
    <source>
        <dbReference type="ARBA" id="ARBA00009032"/>
    </source>
</evidence>
<feature type="binding site" evidence="10">
    <location>
        <position position="48"/>
    </location>
    <ligand>
        <name>pyruvate</name>
        <dbReference type="ChEBI" id="CHEBI:15361"/>
    </ligand>
</feature>
<keyword evidence="4 12" id="KW-0479">Metal-binding</keyword>
<dbReference type="InterPro" id="IPR002880">
    <property type="entry name" value="Pyrv_Fd/Flavodoxin_OxRdtase_N"/>
</dbReference>
<dbReference type="FunFam" id="3.40.50.970:FF:000012">
    <property type="entry name" value="Pyruvate:ferredoxin (Flavodoxin) oxidoreductase"/>
    <property type="match status" value="1"/>
</dbReference>
<dbReference type="InterPro" id="IPR037112">
    <property type="entry name" value="Pyrv-flavodox_OxR_EKR_sf"/>
</dbReference>
<feature type="binding site" evidence="10">
    <location>
        <position position="131"/>
    </location>
    <ligand>
        <name>pyruvate</name>
        <dbReference type="ChEBI" id="CHEBI:15361"/>
    </ligand>
</feature>
<keyword evidence="2 9" id="KW-0813">Transport</keyword>
<comment type="similarity">
    <text evidence="1 9">Belongs to the pyruvate:ferredoxin/flavodoxin oxidoreductase family.</text>
</comment>
<dbReference type="InterPro" id="IPR002869">
    <property type="entry name" value="Pyrv_flavodox_OxRed_cen"/>
</dbReference>
<gene>
    <name evidence="14" type="primary">nifJ</name>
    <name evidence="14" type="ORF">CLOHIR_01020</name>
</gene>
<evidence type="ECO:0000313" key="14">
    <source>
        <dbReference type="EMBL" id="EEA85297.1"/>
    </source>
</evidence>
<accession>B6FYR6</accession>
<keyword evidence="7 12" id="KW-0408">Iron</keyword>
<dbReference type="PANTHER" id="PTHR32154">
    <property type="entry name" value="PYRUVATE-FLAVODOXIN OXIDOREDUCTASE-RELATED"/>
    <property type="match status" value="1"/>
</dbReference>
<feature type="site" description="Important for catalytic activity" evidence="11">
    <location>
        <position position="131"/>
    </location>
</feature>
<feature type="site" description="Important for catalytic activity" evidence="11">
    <location>
        <position position="81"/>
    </location>
</feature>
<feature type="binding site" evidence="12">
    <location>
        <position position="1099"/>
    </location>
    <ligand>
        <name>[4Fe-4S] cluster</name>
        <dbReference type="ChEBI" id="CHEBI:49883"/>
        <label>3</label>
    </ligand>
</feature>
<dbReference type="Pfam" id="PF12838">
    <property type="entry name" value="Fer4_7"/>
    <property type="match status" value="1"/>
</dbReference>
<dbReference type="Pfam" id="PF10371">
    <property type="entry name" value="EKR"/>
    <property type="match status" value="1"/>
</dbReference>
<dbReference type="Gene3D" id="3.40.50.920">
    <property type="match status" value="1"/>
</dbReference>
<evidence type="ECO:0000256" key="10">
    <source>
        <dbReference type="PIRSR" id="PIRSR000159-1"/>
    </source>
</evidence>
<feature type="binding site" evidence="12">
    <location>
        <position position="768"/>
    </location>
    <ligand>
        <name>[4Fe-4S] cluster</name>
        <dbReference type="ChEBI" id="CHEBI:49883"/>
        <label>2</label>
    </ligand>
</feature>
<feature type="domain" description="4Fe-4S ferredoxin-type" evidence="13">
    <location>
        <begin position="697"/>
        <end position="726"/>
    </location>
</feature>
<keyword evidence="3 12" id="KW-0004">4Fe-4S</keyword>
<dbReference type="Pfam" id="PF02775">
    <property type="entry name" value="TPP_enzyme_C"/>
    <property type="match status" value="1"/>
</dbReference>
<feature type="binding site" evidence="12">
    <location>
        <position position="834"/>
    </location>
    <ligand>
        <name>[4Fe-4S] cluster</name>
        <dbReference type="ChEBI" id="CHEBI:49883"/>
        <label>3</label>
    </ligand>
</feature>
<feature type="binding site" evidence="12">
    <location>
        <position position="709"/>
    </location>
    <ligand>
        <name>[4Fe-4S] cluster</name>
        <dbReference type="ChEBI" id="CHEBI:49883"/>
        <label>1</label>
    </ligand>
</feature>
<dbReference type="InterPro" id="IPR011895">
    <property type="entry name" value="Pyrv_flavodox_OxRed"/>
</dbReference>
<comment type="cofactor">
    <cofactor evidence="12">
        <name>[4Fe-4S] cluster</name>
        <dbReference type="ChEBI" id="CHEBI:49883"/>
    </cofactor>
    <text evidence="12">Binds 3 [4Fe-4S] clusters per subunit.</text>
</comment>
<dbReference type="AlphaFoldDB" id="B6FYR6"/>
<dbReference type="HOGENOM" id="CLU_002569_0_0_9"/>
<dbReference type="Pfam" id="PF01855">
    <property type="entry name" value="POR_N"/>
    <property type="match status" value="1"/>
</dbReference>
<dbReference type="NCBIfam" id="TIGR02176">
    <property type="entry name" value="pyruv_ox_red"/>
    <property type="match status" value="1"/>
</dbReference>
<protein>
    <recommendedName>
        <fullName evidence="9">Pyruvate:ferredoxin oxidoreductase</fullName>
        <ecNumber evidence="9">1.2.7.1</ecNumber>
    </recommendedName>
    <alternativeName>
        <fullName evidence="9">Pyruvate synthase</fullName>
    </alternativeName>
</protein>
<comment type="catalytic activity">
    <reaction evidence="9">
        <text>2 oxidized [2Fe-2S]-[ferredoxin] + pyruvate + CoA = 2 reduced [2Fe-2S]-[ferredoxin] + acetyl-CoA + CO2 + H(+)</text>
        <dbReference type="Rhea" id="RHEA:12765"/>
        <dbReference type="Rhea" id="RHEA-COMP:10000"/>
        <dbReference type="Rhea" id="RHEA-COMP:10001"/>
        <dbReference type="ChEBI" id="CHEBI:15361"/>
        <dbReference type="ChEBI" id="CHEBI:15378"/>
        <dbReference type="ChEBI" id="CHEBI:16526"/>
        <dbReference type="ChEBI" id="CHEBI:33737"/>
        <dbReference type="ChEBI" id="CHEBI:33738"/>
        <dbReference type="ChEBI" id="CHEBI:57287"/>
        <dbReference type="ChEBI" id="CHEBI:57288"/>
        <dbReference type="EC" id="1.2.7.1"/>
    </reaction>
</comment>
<evidence type="ECO:0000256" key="9">
    <source>
        <dbReference type="PIRNR" id="PIRNR000159"/>
    </source>
</evidence>
<feature type="binding site" evidence="12">
    <location>
        <position position="706"/>
    </location>
    <ligand>
        <name>[4Fe-4S] cluster</name>
        <dbReference type="ChEBI" id="CHEBI:49883"/>
        <label>1</label>
    </ligand>
</feature>
<dbReference type="Pfam" id="PF01558">
    <property type="entry name" value="POR"/>
    <property type="match status" value="1"/>
</dbReference>
<dbReference type="InterPro" id="IPR033412">
    <property type="entry name" value="PFOR_II"/>
</dbReference>
<feature type="binding site" evidence="10">
    <location>
        <position position="859"/>
    </location>
    <ligand>
        <name>thiamine diphosphate</name>
        <dbReference type="ChEBI" id="CHEBI:58937"/>
    </ligand>
</feature>
<dbReference type="SMART" id="SM00890">
    <property type="entry name" value="EKR"/>
    <property type="match status" value="1"/>
</dbReference>
<dbReference type="InterPro" id="IPR029061">
    <property type="entry name" value="THDP-binding"/>
</dbReference>
<dbReference type="STRING" id="500633.CLOHIR_01020"/>
<dbReference type="Gene3D" id="3.30.70.20">
    <property type="match status" value="1"/>
</dbReference>
<organism evidence="14 15">
    <name type="scientific">Peptacetobacter hiranonis (strain DSM 13275 / JCM 10541 / KCTC 15199 / TO-931)</name>
    <name type="common">Clostridium hiranonis</name>
    <dbReference type="NCBI Taxonomy" id="500633"/>
    <lineage>
        <taxon>Bacteria</taxon>
        <taxon>Bacillati</taxon>
        <taxon>Bacillota</taxon>
        <taxon>Clostridia</taxon>
        <taxon>Peptostreptococcales</taxon>
        <taxon>Peptostreptococcaceae</taxon>
        <taxon>Peptacetobacter</taxon>
    </lineage>
</organism>
<dbReference type="PIRSF" id="PIRSF000159">
    <property type="entry name" value="NifJ"/>
    <property type="match status" value="1"/>
</dbReference>
<dbReference type="PANTHER" id="PTHR32154:SF0">
    <property type="entry name" value="PYRUVATE-FLAVODOXIN OXIDOREDUCTASE-RELATED"/>
    <property type="match status" value="1"/>
</dbReference>
<feature type="binding site" evidence="12">
    <location>
        <position position="762"/>
    </location>
    <ligand>
        <name>[4Fe-4S] cluster</name>
        <dbReference type="ChEBI" id="CHEBI:49883"/>
        <label>2</label>
    </ligand>
</feature>
<dbReference type="Gene3D" id="4.10.780.10">
    <property type="entry name" value="Pyruvate-flavodoxin oxidoreductase, EKR domain"/>
    <property type="match status" value="1"/>
</dbReference>
<evidence type="ECO:0000256" key="8">
    <source>
        <dbReference type="ARBA" id="ARBA00023014"/>
    </source>
</evidence>
<dbReference type="CDD" id="cd03377">
    <property type="entry name" value="TPP_PFOR_PNO"/>
    <property type="match status" value="1"/>
</dbReference>
<dbReference type="FunFam" id="3.40.50.970:FF:000041">
    <property type="entry name" value="Pyruvate:ferredoxin (Flavodoxin) oxidoreductase"/>
    <property type="match status" value="1"/>
</dbReference>
<feature type="binding site" evidence="12">
    <location>
        <position position="772"/>
    </location>
    <ligand>
        <name>[4Fe-4S] cluster</name>
        <dbReference type="ChEBI" id="CHEBI:49883"/>
        <label>1</label>
    </ligand>
</feature>
<dbReference type="GO" id="GO:0022900">
    <property type="term" value="P:electron transport chain"/>
    <property type="evidence" value="ECO:0007669"/>
    <property type="project" value="InterPro"/>
</dbReference>
<feature type="binding site" evidence="12">
    <location>
        <position position="859"/>
    </location>
    <ligand>
        <name>[4Fe-4S] cluster</name>
        <dbReference type="ChEBI" id="CHEBI:49883"/>
        <label>3</label>
    </ligand>
</feature>
<feature type="binding site" evidence="12">
    <location>
        <position position="712"/>
    </location>
    <ligand>
        <name>[4Fe-4S] cluster</name>
        <dbReference type="ChEBI" id="CHEBI:49883"/>
        <label>1</label>
    </ligand>
</feature>
<dbReference type="EMBL" id="ABWP01000045">
    <property type="protein sequence ID" value="EEA85297.1"/>
    <property type="molecule type" value="Genomic_DNA"/>
</dbReference>
<comment type="caution">
    <text evidence="14">The sequence shown here is derived from an EMBL/GenBank/DDBJ whole genome shotgun (WGS) entry which is preliminary data.</text>
</comment>
<proteinExistence type="inferred from homology"/>
<dbReference type="InterPro" id="IPR017900">
    <property type="entry name" value="4Fe4S_Fe_S_CS"/>
</dbReference>
<dbReference type="Gene3D" id="3.40.920.10">
    <property type="entry name" value="Pyruvate-ferredoxin oxidoreductase, PFOR, domain III"/>
    <property type="match status" value="1"/>
</dbReference>
<dbReference type="PROSITE" id="PS00198">
    <property type="entry name" value="4FE4S_FER_1"/>
    <property type="match status" value="1"/>
</dbReference>
<dbReference type="FunFam" id="3.40.920.10:FF:000001">
    <property type="entry name" value="Pyruvate:ferredoxin (Flavodoxin) oxidoreductase"/>
    <property type="match status" value="1"/>
</dbReference>
<dbReference type="SUPFAM" id="SSF52922">
    <property type="entry name" value="TK C-terminal domain-like"/>
    <property type="match status" value="1"/>
</dbReference>
<dbReference type="InterPro" id="IPR017896">
    <property type="entry name" value="4Fe4S_Fe-S-bd"/>
</dbReference>
<dbReference type="GO" id="GO:0030976">
    <property type="term" value="F:thiamine pyrophosphate binding"/>
    <property type="evidence" value="ECO:0007669"/>
    <property type="project" value="InterPro"/>
</dbReference>
<dbReference type="FunFam" id="3.30.70.20:FF:000022">
    <property type="entry name" value="Pyruvate:ferredoxin (Flavodoxin) oxidoreductase"/>
    <property type="match status" value="1"/>
</dbReference>
<dbReference type="InterPro" id="IPR011766">
    <property type="entry name" value="TPP_enzyme_TPP-bd"/>
</dbReference>
<sequence length="1195" mass="131290">MPLDRQANETIKEDILIMAKFMKTVDGNTAAAHVAYAFTDVAAIYPITPSSTMAELVDEWASQGRKNVFGQKVNVVEMQSEAGAAGAFHGSLQAGALTSTFTASQGLLLMIPNMYKVAGELLPGVFHVSARALASQALSIFGDHQDVMAARQTGCCLLASGSVQEVADIAPVAHLAAIEGSLPFVHFFDGFRTSHEIQKVELMENEEYASLLNFDAVQKFRDKALSPNHPVTRGTAQNPDIYFQTREVSNTYYNDMVGIVEKYMHKVSELTGRKHDLFDYYGAEDAKYVVVAMGSVTEALEETIDRLNAEGWKVGCVKVHLYRPFSTEHFLKAMPSTVERICVLDRTKEPGATGDPLYLDVRDIYYGKENAPLIVGGRYGLGSKDTTPAQLKAVYDNLAAECPRNQFTIGIVDDVTNTSLPEAEDFRIASKGTVRCKFWGLGSDGTVGANKQAIKIIGDNTDKYAQAYFDYDSKKSGGITMSHLRFGDTPIRSTYLIDEADYIACHNQSYVYQYDLLKGLKKGGTFVLNTIWDQEGIEANLPASMKQYIAKNDIQFYTVNAVELGKEIGLGSRINMIMQAAFFKLAEIIPVDEAVEHLKESIVKTYGKKGQKILDMNFKAVDAGINALVKVEVPEAWKTAVDAPKEEACEPEFIKNILRPMTAQKGNDLPVSAFKELPDGTFPCGTAAYEKRGIAVDVPEWKLDNCIQCNQCSFVCPHACIRPVLVTEEELANAPEAFKAKKAIGKGFDGLQYRMQVSTLDCTGCGNCADICPAPNKALEMMPLATQEEQIENWNFAVDTTKVAPKGDLMNVNTVKGSQFRQPLIEFSGACAGCGETPYIKVITQLFGDRMQIANATGCSSIWGGSAPSTPYTCNHEGKGPSWANSLFEDNAEYGFGMFIAVKQMRAKLEEDIKVLAEKAHDENSKAVLNNWLETKEDGVANKEASAKVAELVNGLHESCMNDPEIAAAVKDIKEREDYLAKRSQWILGGDGWAYDIGYGGLDHVLAQGEDVNVLVFDTEVYSNTGGQASKATPVAAMAKFAAAGKRSKKKDLGMMAMSYGNVYVAQVAIGADKNQFMKAITEAEAHHGPSLIICYAPCINHGLREGMGRSIANEKQAVDCGYWHLYRFNPELKAEGKNPFSLDSKEPTESFRDFLMKQTRYAAIAKQFPEQAEELFTMAEENAKERYESYKRLV</sequence>
<evidence type="ECO:0000256" key="5">
    <source>
        <dbReference type="ARBA" id="ARBA00022982"/>
    </source>
</evidence>
<evidence type="ECO:0000256" key="7">
    <source>
        <dbReference type="ARBA" id="ARBA00023004"/>
    </source>
</evidence>
<feature type="binding site" evidence="12">
    <location>
        <position position="765"/>
    </location>
    <ligand>
        <name>[4Fe-4S] cluster</name>
        <dbReference type="ChEBI" id="CHEBI:49883"/>
        <label>2</label>
    </ligand>
</feature>
<feature type="site" description="Important for catalytic activity" evidence="11">
    <location>
        <position position="1024"/>
    </location>
</feature>
<feature type="binding site" evidence="12">
    <location>
        <position position="831"/>
    </location>
    <ligand>
        <name>[4Fe-4S] cluster</name>
        <dbReference type="ChEBI" id="CHEBI:49883"/>
        <label>3</label>
    </ligand>
</feature>
<dbReference type="GO" id="GO:0019164">
    <property type="term" value="F:pyruvate synthase activity"/>
    <property type="evidence" value="ECO:0007669"/>
    <property type="project" value="UniProtKB-EC"/>
</dbReference>
<dbReference type="SUPFAM" id="SSF53323">
    <property type="entry name" value="Pyruvate-ferredoxin oxidoreductase, PFOR, domain III"/>
    <property type="match status" value="1"/>
</dbReference>
<dbReference type="SUPFAM" id="SSF54862">
    <property type="entry name" value="4Fe-4S ferredoxins"/>
    <property type="match status" value="1"/>
</dbReference>
<evidence type="ECO:0000256" key="11">
    <source>
        <dbReference type="PIRSR" id="PIRSR000159-2"/>
    </source>
</evidence>
<keyword evidence="14" id="KW-0670">Pyruvate</keyword>
<keyword evidence="15" id="KW-1185">Reference proteome</keyword>
<name>B6FYR6_PEPHT</name>
<feature type="site" description="Important for catalytic activity" evidence="11">
    <location>
        <position position="48"/>
    </location>
</feature>
<dbReference type="FunFam" id="3.40.50.920:FF:000007">
    <property type="entry name" value="Pyruvate:ferredoxin (Flavodoxin) oxidoreductase"/>
    <property type="match status" value="1"/>
</dbReference>
<dbReference type="CDD" id="cd07034">
    <property type="entry name" value="TPP_PYR_PFOR_IOR-alpha_like"/>
    <property type="match status" value="1"/>
</dbReference>
<feature type="domain" description="4Fe-4S ferredoxin-type" evidence="13">
    <location>
        <begin position="753"/>
        <end position="784"/>
    </location>
</feature>
<dbReference type="InterPro" id="IPR019456">
    <property type="entry name" value="Pyrv-flavodox_OxRtase_EKR"/>
</dbReference>
<keyword evidence="5 9" id="KW-0249">Electron transport</keyword>